<organism evidence="1 2">
    <name type="scientific">Bauhinia variegata</name>
    <name type="common">Purple orchid tree</name>
    <name type="synonym">Phanera variegata</name>
    <dbReference type="NCBI Taxonomy" id="167791"/>
    <lineage>
        <taxon>Eukaryota</taxon>
        <taxon>Viridiplantae</taxon>
        <taxon>Streptophyta</taxon>
        <taxon>Embryophyta</taxon>
        <taxon>Tracheophyta</taxon>
        <taxon>Spermatophyta</taxon>
        <taxon>Magnoliopsida</taxon>
        <taxon>eudicotyledons</taxon>
        <taxon>Gunneridae</taxon>
        <taxon>Pentapetalae</taxon>
        <taxon>rosids</taxon>
        <taxon>fabids</taxon>
        <taxon>Fabales</taxon>
        <taxon>Fabaceae</taxon>
        <taxon>Cercidoideae</taxon>
        <taxon>Cercideae</taxon>
        <taxon>Bauhiniinae</taxon>
        <taxon>Bauhinia</taxon>
    </lineage>
</organism>
<protein>
    <submittedName>
        <fullName evidence="1">Uncharacterized protein</fullName>
    </submittedName>
</protein>
<dbReference type="Proteomes" id="UP000828941">
    <property type="component" value="Chromosome 2"/>
</dbReference>
<name>A0ACB9PZ09_BAUVA</name>
<keyword evidence="2" id="KW-1185">Reference proteome</keyword>
<gene>
    <name evidence="1" type="ORF">L6164_002672</name>
</gene>
<proteinExistence type="predicted"/>
<evidence type="ECO:0000313" key="2">
    <source>
        <dbReference type="Proteomes" id="UP000828941"/>
    </source>
</evidence>
<sequence>MAKSYCCVFFFSSLYFLVAQFGVGATPLLGGKTLKIGIPIKTDFKEYVDVKLNSTNQAIQNQVSGYSIDVFFAAVSYLETQLGLKVSYEFEAFVNKEGKFAGTYEELLHQIPKKVRQRESVAKKCSRFVLLVWLVLAFVLMQSYTANLSSILTLDQLKPRYPTIDRLIRDRENVGYRHGSFIRDLLRDHLHFDELRLKNYSKMEDYRNALSKGTQKGGIAAMFDELPYIKVFLKKHGSKYTMAGPTYPNHGFGFAFPLGSNLTSHFSRAVLNITESPTMDKIEQKYFGINHEDHQDQYDQISSETPSLTTQSFGGLFIIAGSLILLALLVSESHIWKRPVMLAKNFSEKYLCRSSSKKVNPSEDDSTNGKDAGATNEGNNLEERLPRSLSSPV</sequence>
<dbReference type="EMBL" id="CM039427">
    <property type="protein sequence ID" value="KAI4353743.1"/>
    <property type="molecule type" value="Genomic_DNA"/>
</dbReference>
<reference evidence="1 2" key="1">
    <citation type="journal article" date="2022" name="DNA Res.">
        <title>Chromosomal-level genome assembly of the orchid tree Bauhinia variegata (Leguminosae; Cercidoideae) supports the allotetraploid origin hypothesis of Bauhinia.</title>
        <authorList>
            <person name="Zhong Y."/>
            <person name="Chen Y."/>
            <person name="Zheng D."/>
            <person name="Pang J."/>
            <person name="Liu Y."/>
            <person name="Luo S."/>
            <person name="Meng S."/>
            <person name="Qian L."/>
            <person name="Wei D."/>
            <person name="Dai S."/>
            <person name="Zhou R."/>
        </authorList>
    </citation>
    <scope>NUCLEOTIDE SEQUENCE [LARGE SCALE GENOMIC DNA]</scope>
    <source>
        <strain evidence="1">BV-YZ2020</strain>
    </source>
</reference>
<accession>A0ACB9PZ09</accession>
<comment type="caution">
    <text evidence="1">The sequence shown here is derived from an EMBL/GenBank/DDBJ whole genome shotgun (WGS) entry which is preliminary data.</text>
</comment>
<evidence type="ECO:0000313" key="1">
    <source>
        <dbReference type="EMBL" id="KAI4353743.1"/>
    </source>
</evidence>